<reference evidence="13" key="1">
    <citation type="submission" date="2016-10" db="EMBL/GenBank/DDBJ databases">
        <authorList>
            <person name="Varghese N."/>
            <person name="Submissions S."/>
        </authorList>
    </citation>
    <scope>NUCLEOTIDE SEQUENCE [LARGE SCALE GENOMIC DNA]</scope>
    <source>
        <strain evidence="13">DSM 23445</strain>
    </source>
</reference>
<evidence type="ECO:0000256" key="2">
    <source>
        <dbReference type="ARBA" id="ARBA00006100"/>
    </source>
</evidence>
<organism evidence="12 13">
    <name type="scientific">Algoriphagus locisalis</name>
    <dbReference type="NCBI Taxonomy" id="305507"/>
    <lineage>
        <taxon>Bacteria</taxon>
        <taxon>Pseudomonadati</taxon>
        <taxon>Bacteroidota</taxon>
        <taxon>Cytophagia</taxon>
        <taxon>Cytophagales</taxon>
        <taxon>Cyclobacteriaceae</taxon>
        <taxon>Algoriphagus</taxon>
    </lineage>
</organism>
<dbReference type="SFLD" id="SFLDG01065">
    <property type="entry name" value="anaerobic_coproporphyrinogen-I"/>
    <property type="match status" value="1"/>
</dbReference>
<keyword evidence="10" id="KW-0963">Cytoplasm</keyword>
<evidence type="ECO:0000256" key="3">
    <source>
        <dbReference type="ARBA" id="ARBA00017228"/>
    </source>
</evidence>
<dbReference type="CDD" id="cd01335">
    <property type="entry name" value="Radical_SAM"/>
    <property type="match status" value="1"/>
</dbReference>
<dbReference type="SUPFAM" id="SSF102114">
    <property type="entry name" value="Radical SAM enzymes"/>
    <property type="match status" value="1"/>
</dbReference>
<dbReference type="PROSITE" id="PS51918">
    <property type="entry name" value="RADICAL_SAM"/>
    <property type="match status" value="1"/>
</dbReference>
<gene>
    <name evidence="12" type="ORF">SAMN04489724_3461</name>
</gene>
<dbReference type="SFLD" id="SFLDF00562">
    <property type="entry name" value="HemN-like__clustered_with_heat"/>
    <property type="match status" value="1"/>
</dbReference>
<comment type="cofactor">
    <cofactor evidence="1">
        <name>[4Fe-4S] cluster</name>
        <dbReference type="ChEBI" id="CHEBI:49883"/>
    </cofactor>
</comment>
<keyword evidence="5 10" id="KW-0949">S-adenosyl-L-methionine</keyword>
<evidence type="ECO:0000259" key="11">
    <source>
        <dbReference type="PROSITE" id="PS51918"/>
    </source>
</evidence>
<keyword evidence="9 10" id="KW-0143">Chaperone</keyword>
<evidence type="ECO:0000313" key="12">
    <source>
        <dbReference type="EMBL" id="SFU03152.1"/>
    </source>
</evidence>
<evidence type="ECO:0000256" key="5">
    <source>
        <dbReference type="ARBA" id="ARBA00022691"/>
    </source>
</evidence>
<evidence type="ECO:0000256" key="4">
    <source>
        <dbReference type="ARBA" id="ARBA00022617"/>
    </source>
</evidence>
<dbReference type="GO" id="GO:0051539">
    <property type="term" value="F:4 iron, 4 sulfur cluster binding"/>
    <property type="evidence" value="ECO:0007669"/>
    <property type="project" value="UniProtKB-UniRule"/>
</dbReference>
<accession>A0A1I7CUP5</accession>
<dbReference type="Gene3D" id="3.20.20.70">
    <property type="entry name" value="Aldolase class I"/>
    <property type="match status" value="1"/>
</dbReference>
<dbReference type="EMBL" id="FPBF01000005">
    <property type="protein sequence ID" value="SFU03152.1"/>
    <property type="molecule type" value="Genomic_DNA"/>
</dbReference>
<keyword evidence="4 10" id="KW-0349">Heme</keyword>
<dbReference type="SFLD" id="SFLDF00288">
    <property type="entry name" value="HemN-like__clustered_with_nucl"/>
    <property type="match status" value="1"/>
</dbReference>
<dbReference type="AlphaFoldDB" id="A0A1I7CUP5"/>
<dbReference type="InterPro" id="IPR058240">
    <property type="entry name" value="rSAM_sf"/>
</dbReference>
<dbReference type="InterPro" id="IPR010723">
    <property type="entry name" value="HemN_C"/>
</dbReference>
<comment type="similarity">
    <text evidence="2">Belongs to the anaerobic coproporphyrinogen-III oxidase family. HemW subfamily.</text>
</comment>
<evidence type="ECO:0000313" key="13">
    <source>
        <dbReference type="Proteomes" id="UP000199673"/>
    </source>
</evidence>
<evidence type="ECO:0000256" key="6">
    <source>
        <dbReference type="ARBA" id="ARBA00022723"/>
    </source>
</evidence>
<comment type="subcellular location">
    <subcellularLocation>
        <location evidence="10">Cytoplasm</location>
    </subcellularLocation>
</comment>
<protein>
    <recommendedName>
        <fullName evidence="3 10">Heme chaperone HemW</fullName>
    </recommendedName>
</protein>
<dbReference type="PANTHER" id="PTHR13932">
    <property type="entry name" value="COPROPORPHYRINIGEN III OXIDASE"/>
    <property type="match status" value="1"/>
</dbReference>
<keyword evidence="10" id="KW-0004">4Fe-4S</keyword>
<evidence type="ECO:0000256" key="9">
    <source>
        <dbReference type="ARBA" id="ARBA00023186"/>
    </source>
</evidence>
<dbReference type="InterPro" id="IPR007197">
    <property type="entry name" value="rSAM"/>
</dbReference>
<keyword evidence="8 10" id="KW-0411">Iron-sulfur</keyword>
<dbReference type="InterPro" id="IPR006638">
    <property type="entry name" value="Elp3/MiaA/NifB-like_rSAM"/>
</dbReference>
<dbReference type="SMART" id="SM00729">
    <property type="entry name" value="Elp3"/>
    <property type="match status" value="1"/>
</dbReference>
<evidence type="ECO:0000256" key="7">
    <source>
        <dbReference type="ARBA" id="ARBA00023004"/>
    </source>
</evidence>
<proteinExistence type="inferred from homology"/>
<dbReference type="RefSeq" id="WP_091695775.1">
    <property type="nucleotide sequence ID" value="NZ_FPBF01000005.1"/>
</dbReference>
<dbReference type="PANTHER" id="PTHR13932:SF5">
    <property type="entry name" value="RADICAL S-ADENOSYL METHIONINE DOMAIN-CONTAINING PROTEIN 1, MITOCHONDRIAL"/>
    <property type="match status" value="1"/>
</dbReference>
<dbReference type="InterPro" id="IPR034505">
    <property type="entry name" value="Coproporphyrinogen-III_oxidase"/>
</dbReference>
<dbReference type="GO" id="GO:0004109">
    <property type="term" value="F:coproporphyrinogen oxidase activity"/>
    <property type="evidence" value="ECO:0007669"/>
    <property type="project" value="InterPro"/>
</dbReference>
<dbReference type="STRING" id="305507.SAMN04489724_3461"/>
<dbReference type="GO" id="GO:0046872">
    <property type="term" value="F:metal ion binding"/>
    <property type="evidence" value="ECO:0007669"/>
    <property type="project" value="UniProtKB-UniRule"/>
</dbReference>
<evidence type="ECO:0000256" key="10">
    <source>
        <dbReference type="RuleBase" id="RU364116"/>
    </source>
</evidence>
<feature type="domain" description="Radical SAM core" evidence="11">
    <location>
        <begin position="1"/>
        <end position="230"/>
    </location>
</feature>
<dbReference type="Pfam" id="PF04055">
    <property type="entry name" value="Radical_SAM"/>
    <property type="match status" value="1"/>
</dbReference>
<keyword evidence="6 10" id="KW-0479">Metal-binding</keyword>
<dbReference type="GO" id="GO:0006779">
    <property type="term" value="P:porphyrin-containing compound biosynthetic process"/>
    <property type="evidence" value="ECO:0007669"/>
    <property type="project" value="InterPro"/>
</dbReference>
<name>A0A1I7CUP5_9BACT</name>
<dbReference type="NCBIfam" id="TIGR00539">
    <property type="entry name" value="hemN_rel"/>
    <property type="match status" value="1"/>
</dbReference>
<dbReference type="GO" id="GO:0005737">
    <property type="term" value="C:cytoplasm"/>
    <property type="evidence" value="ECO:0007669"/>
    <property type="project" value="UniProtKB-SubCell"/>
</dbReference>
<dbReference type="Proteomes" id="UP000199673">
    <property type="component" value="Unassembled WGS sequence"/>
</dbReference>
<dbReference type="OrthoDB" id="9808022at2"/>
<evidence type="ECO:0000256" key="1">
    <source>
        <dbReference type="ARBA" id="ARBA00001966"/>
    </source>
</evidence>
<dbReference type="InterPro" id="IPR004559">
    <property type="entry name" value="HemW-like"/>
</dbReference>
<comment type="function">
    <text evidence="10">Probably acts as a heme chaperone, transferring heme to an unknown acceptor. Binds one molecule of heme per monomer, possibly covalently. Binds 1 [4Fe-4S] cluster. The cluster is coordinated with 3 cysteines and an exchangeable S-adenosyl-L-methionine.</text>
</comment>
<dbReference type="InterPro" id="IPR013785">
    <property type="entry name" value="Aldolase_TIM"/>
</dbReference>
<sequence length="373" mass="42419">MAGIYIHVPFCRQACHYCDFHFSTNLDRIDQMTDMICREIELRADYLLDKKVETVYFGGGTPSLLPPLLIEKILDRIAMTFNSDWREVTLEANPDDLIENTLGAWKSLGIDRLSLGIQSFDEEVLKFYNRAHTAEESKSAIAKARKVGFEKFSLDLIYGFPQPDHSLWQRDLSEAIKQNPGHISSYALTVEPKTALGTWMKKGEFKPAEEDFVAEQFEILQELTEKAGYVQYEVSNFGKPEQFALHNTNYWKGVPYLGIGPSAHSYDGQNRGANPSNNSLYLKSVENRTLPFVVDNLSQDERLNEYMLTGLRTLWGIDFDEISRVFGQDLLTTRKVILSQMDSEGWLVWKDKNLSLSKSGKLLADSIAAALFV</sequence>
<dbReference type="Pfam" id="PF06969">
    <property type="entry name" value="HemN_C"/>
    <property type="match status" value="1"/>
</dbReference>
<evidence type="ECO:0000256" key="8">
    <source>
        <dbReference type="ARBA" id="ARBA00023014"/>
    </source>
</evidence>
<dbReference type="SFLD" id="SFLDS00029">
    <property type="entry name" value="Radical_SAM"/>
    <property type="match status" value="1"/>
</dbReference>
<keyword evidence="7 10" id="KW-0408">Iron</keyword>
<keyword evidence="13" id="KW-1185">Reference proteome</keyword>